<name>A0ABU4HPQ7_9ACTN</name>
<dbReference type="Proteomes" id="UP001284601">
    <property type="component" value="Unassembled WGS sequence"/>
</dbReference>
<comment type="caution">
    <text evidence="2">The sequence shown here is derived from an EMBL/GenBank/DDBJ whole genome shotgun (WGS) entry which is preliminary data.</text>
</comment>
<dbReference type="EMBL" id="JAWSTH010000030">
    <property type="protein sequence ID" value="MDW5595288.1"/>
    <property type="molecule type" value="Genomic_DNA"/>
</dbReference>
<feature type="region of interest" description="Disordered" evidence="1">
    <location>
        <begin position="42"/>
        <end position="92"/>
    </location>
</feature>
<feature type="compositionally biased region" description="Basic and acidic residues" evidence="1">
    <location>
        <begin position="73"/>
        <end position="92"/>
    </location>
</feature>
<reference evidence="3" key="1">
    <citation type="submission" date="2023-07" db="EMBL/GenBank/DDBJ databases">
        <title>Conexibacter stalactiti sp. nov., isolated from stalactites in a lava cave and emended description of the genus Conexibacter.</title>
        <authorList>
            <person name="Lee S.D."/>
        </authorList>
    </citation>
    <scope>NUCLEOTIDE SEQUENCE [LARGE SCALE GENOMIC DNA]</scope>
    <source>
        <strain evidence="3">KCTC 39840</strain>
    </source>
</reference>
<accession>A0ABU4HPQ7</accession>
<protein>
    <recommendedName>
        <fullName evidence="4">AMP-binding enzyme C-terminal domain-containing protein</fullName>
    </recommendedName>
</protein>
<proteinExistence type="predicted"/>
<keyword evidence="3" id="KW-1185">Reference proteome</keyword>
<evidence type="ECO:0000313" key="3">
    <source>
        <dbReference type="Proteomes" id="UP001284601"/>
    </source>
</evidence>
<gene>
    <name evidence="2" type="ORF">R7226_13140</name>
</gene>
<organism evidence="2 3">
    <name type="scientific">Conexibacter stalactiti</name>
    <dbReference type="NCBI Taxonomy" id="1940611"/>
    <lineage>
        <taxon>Bacteria</taxon>
        <taxon>Bacillati</taxon>
        <taxon>Actinomycetota</taxon>
        <taxon>Thermoleophilia</taxon>
        <taxon>Solirubrobacterales</taxon>
        <taxon>Conexibacteraceae</taxon>
        <taxon>Conexibacter</taxon>
    </lineage>
</organism>
<feature type="compositionally biased region" description="Basic and acidic residues" evidence="1">
    <location>
        <begin position="49"/>
        <end position="66"/>
    </location>
</feature>
<dbReference type="RefSeq" id="WP_318597626.1">
    <property type="nucleotide sequence ID" value="NZ_JAWSTH010000030.1"/>
</dbReference>
<reference evidence="2 3" key="2">
    <citation type="submission" date="2023-10" db="EMBL/GenBank/DDBJ databases">
        <authorList>
            <person name="Han X.F."/>
        </authorList>
    </citation>
    <scope>NUCLEOTIDE SEQUENCE [LARGE SCALE GENOMIC DNA]</scope>
    <source>
        <strain evidence="2 3">KCTC 39840</strain>
    </source>
</reference>
<evidence type="ECO:0008006" key="4">
    <source>
        <dbReference type="Google" id="ProtNLM"/>
    </source>
</evidence>
<evidence type="ECO:0000256" key="1">
    <source>
        <dbReference type="SAM" id="MobiDB-lite"/>
    </source>
</evidence>
<sequence>MVRREVQPELSDHDLAHLPQCTTAVRLCHSGTTTRAFTVATEPLAPAADGDRAEQVRQHVRDRLGDQPDVDAVLERRGGSRQLDRREREQPA</sequence>
<evidence type="ECO:0000313" key="2">
    <source>
        <dbReference type="EMBL" id="MDW5595288.1"/>
    </source>
</evidence>